<proteinExistence type="predicted"/>
<dbReference type="RefSeq" id="WP_144047816.1">
    <property type="nucleotide sequence ID" value="NZ_CP041614.1"/>
</dbReference>
<dbReference type="Proteomes" id="UP000315947">
    <property type="component" value="Chromosome"/>
</dbReference>
<keyword evidence="3" id="KW-1185">Reference proteome</keyword>
<dbReference type="EMBL" id="CP041614">
    <property type="protein sequence ID" value="QDO85494.1"/>
    <property type="molecule type" value="Genomic_DNA"/>
</dbReference>
<accession>A0ABX5X2C4</accession>
<protein>
    <submittedName>
        <fullName evidence="2">Uncharacterized protein</fullName>
    </submittedName>
</protein>
<name>A0ABX5X2C4_9GAMM</name>
<dbReference type="Pfam" id="PF19268">
    <property type="entry name" value="CIS_TMP"/>
    <property type="match status" value="2"/>
</dbReference>
<dbReference type="InterPro" id="IPR045538">
    <property type="entry name" value="CIS_TMP"/>
</dbReference>
<feature type="region of interest" description="Disordered" evidence="1">
    <location>
        <begin position="1181"/>
        <end position="1202"/>
    </location>
</feature>
<organism evidence="2 3">
    <name type="scientific">Shewanella psychropiezotolerans</name>
    <dbReference type="NCBI Taxonomy" id="2593655"/>
    <lineage>
        <taxon>Bacteria</taxon>
        <taxon>Pseudomonadati</taxon>
        <taxon>Pseudomonadota</taxon>
        <taxon>Gammaproteobacteria</taxon>
        <taxon>Alteromonadales</taxon>
        <taxon>Shewanellaceae</taxon>
        <taxon>Shewanella</taxon>
    </lineage>
</organism>
<evidence type="ECO:0000313" key="3">
    <source>
        <dbReference type="Proteomes" id="UP000315947"/>
    </source>
</evidence>
<evidence type="ECO:0000256" key="1">
    <source>
        <dbReference type="SAM" id="MobiDB-lite"/>
    </source>
</evidence>
<gene>
    <name evidence="2" type="ORF">FM037_22345</name>
</gene>
<evidence type="ECO:0000313" key="2">
    <source>
        <dbReference type="EMBL" id="QDO85494.1"/>
    </source>
</evidence>
<sequence>MDNTQIAMSHLAKKHRIETAVLDLSFDEQSMADGFQQQAHTYVLHTLLPAIDRVFEQHQQGWEICIDRLEIDLGELDGRDYLSQLETKLVAALSEKMMELNSSSSGLAVVTSSEQPDGIIKEISFRKLSSEESDWQQLCYFLNRGQLPWSSPFATGKLTSQGWQDWLVVTLFKNIKPLTTLLNRSPYLDSLLSRLVLQLSIEKSIELILKLAQPSRIKQVRYLFKLMFNYGDDAASSALEKRLYANGALLNSATNNEKLFFIRALFKALLTGSTRQSADAVEPINEWFPALVDIGQRYLSDELKPEFSAQFNDTNYQKQQDKSSRTLLVSALLIKAILSGDIDQLQSVWHLAVGEYRTEFLKLVIHLGQQAEVRYRLSKALSESMWQQLLELIEPTESDFIRRISLLFKPVKERAVDMSSASVKTLSDSQSKQQFWLFTLTYLLVERGSQFNRKSYLQSMLRQNASHHNISQMQLHQLLLQTLESLPMESALKRNMHVLLSQLQGELADHNLDEKLKVASHEVKLTAEQIALEDIATALNLGRYDRLKLHWSHYVSAYPDALITSLYLYGHQPICVTAIVTHFTLTMLRDTLGLLAPKERQFIQPLIEQTPLQLKKVEMAKPIEQRELTKQLWEFTFSYLLVERGSNFNNLSYLGYITHKIAAHNNLDHQEFVHHLASAFYSLEAPSEMQKQLLLLLAELLLEPVINLKQTESSSSSVELAQAPVNITDKTRQQYRQFILALTAGDATRIEQVIKDLDNSDRAFVIRVLHYFLKPANRYTSPQGLMTRAQDAIDRYLLALPRSILTALLQLLYPTSQQWLGSLVNSHSILCVGLPSLNTFKAFDGNGGIPSLQPLISSMSLRRVMTFSKQLQRHIWREIWQSIGHSIKEEAASGTEISELSEQLIMRVFSRVAEFRNCTLTALLQAIELEHQINGVGGYLSELVTRQLKLILKDNDSRAGIQQRYKQASSNIEIDSYLDVDALSAESQLQQLEHYQRISTGLTLVSQHIFFAVNHAKQMPEHELKVKLQQVIYWLAELFQQEPVAALSWLKRVMFGSFQWQHIWRALADIHLDELFDSLRQILPVTSVNMLLSELRQHIGLSVGFNQIYRFSYTLTQQSERSHHLPVALANDVLLVNDVPCYSSRNTKERVGLASNTKHVAKSVIPQPTADKVAAISNQTGTKRAVSNQAERGPARMKPSVIASHQSPPKLVNLEAGKSVIAEQAIEVLSTEFESLLVKLSQANSHHISAILLSRFYPCLKALMTSDAATLKILLLNYLSSNEVAKLVFKHRPATECHELLILLFSTRYLSLQKIIDLLALVSGSIRAATLDPLPQCLFIIDYLLHHRQVNFSDVVTAYLTMLYDSRASVSVIFSANNRFSSRELFFTQIVRELKAASSTNLAPAQIKQCIKIIEFQNTKKSSVSKPNQRVVTNKNQSKPLSDKTQKQLTLVELERLIYGLSAQNTAEDLETEGDEIHIANAGVVLASPYISRLFSMLAYTESGQFIDEQAQERGAQLLQYMVTGQSEAGEYQLTLNKLLCGIKTAKPLRYSIELSDQEKETADGLLVGIIDNWKTLGQTTPEGLRETFLQRDGVLYREKEAWKLQIQTNAFDMLLDSLPWSFSVIKFPWMERVLHVEWR</sequence>
<reference evidence="2 3" key="1">
    <citation type="submission" date="2019-07" db="EMBL/GenBank/DDBJ databases">
        <title>Shewanella sp. YLB-06 whole genomic sequence.</title>
        <authorList>
            <person name="Yu L."/>
        </authorList>
    </citation>
    <scope>NUCLEOTIDE SEQUENCE [LARGE SCALE GENOMIC DNA]</scope>
    <source>
        <strain evidence="2 3">YLB-06</strain>
    </source>
</reference>
<feature type="compositionally biased region" description="Polar residues" evidence="1">
    <location>
        <begin position="1181"/>
        <end position="1190"/>
    </location>
</feature>